<keyword evidence="1" id="KW-1133">Transmembrane helix</keyword>
<comment type="caution">
    <text evidence="2">The sequence shown here is derived from an EMBL/GenBank/DDBJ whole genome shotgun (WGS) entry which is preliminary data.</text>
</comment>
<name>A0A8J3WLL3_9ACTN</name>
<sequence length="73" mass="7522">MSRRAAVLAGAAVLAVLVVWLPHLMADAALYGRTASAADRDATVGQMRGFVTALLTLAAVAAGVGAYLTRPRR</sequence>
<feature type="transmembrane region" description="Helical" evidence="1">
    <location>
        <begin position="50"/>
        <end position="69"/>
    </location>
</feature>
<keyword evidence="3" id="KW-1185">Reference proteome</keyword>
<gene>
    <name evidence="2" type="ORF">Psi01_60490</name>
</gene>
<reference evidence="2 3" key="1">
    <citation type="submission" date="2021-01" db="EMBL/GenBank/DDBJ databases">
        <title>Whole genome shotgun sequence of Planobispora siamensis NBRC 107568.</title>
        <authorList>
            <person name="Komaki H."/>
            <person name="Tamura T."/>
        </authorList>
    </citation>
    <scope>NUCLEOTIDE SEQUENCE [LARGE SCALE GENOMIC DNA]</scope>
    <source>
        <strain evidence="2 3">NBRC 107568</strain>
    </source>
</reference>
<dbReference type="Proteomes" id="UP000619788">
    <property type="component" value="Unassembled WGS sequence"/>
</dbReference>
<evidence type="ECO:0000256" key="1">
    <source>
        <dbReference type="SAM" id="Phobius"/>
    </source>
</evidence>
<evidence type="ECO:0000313" key="3">
    <source>
        <dbReference type="Proteomes" id="UP000619788"/>
    </source>
</evidence>
<keyword evidence="1" id="KW-0812">Transmembrane</keyword>
<protein>
    <submittedName>
        <fullName evidence="2">Uncharacterized protein</fullName>
    </submittedName>
</protein>
<evidence type="ECO:0000313" key="2">
    <source>
        <dbReference type="EMBL" id="GIH95419.1"/>
    </source>
</evidence>
<accession>A0A8J3WLL3</accession>
<proteinExistence type="predicted"/>
<dbReference type="AlphaFoldDB" id="A0A8J3WLL3"/>
<organism evidence="2 3">
    <name type="scientific">Planobispora siamensis</name>
    <dbReference type="NCBI Taxonomy" id="936338"/>
    <lineage>
        <taxon>Bacteria</taxon>
        <taxon>Bacillati</taxon>
        <taxon>Actinomycetota</taxon>
        <taxon>Actinomycetes</taxon>
        <taxon>Streptosporangiales</taxon>
        <taxon>Streptosporangiaceae</taxon>
        <taxon>Planobispora</taxon>
    </lineage>
</organism>
<dbReference type="EMBL" id="BOOJ01000052">
    <property type="protein sequence ID" value="GIH95419.1"/>
    <property type="molecule type" value="Genomic_DNA"/>
</dbReference>
<dbReference type="RefSeq" id="WP_204067514.1">
    <property type="nucleotide sequence ID" value="NZ_BOOJ01000052.1"/>
</dbReference>
<keyword evidence="1" id="KW-0472">Membrane</keyword>